<dbReference type="EMBL" id="JACACB010000022">
    <property type="protein sequence ID" value="MCO8298417.1"/>
    <property type="molecule type" value="Genomic_DNA"/>
</dbReference>
<dbReference type="Pfam" id="PF13392">
    <property type="entry name" value="HNH_3"/>
    <property type="match status" value="1"/>
</dbReference>
<dbReference type="AlphaFoldDB" id="A0AB35HQG9"/>
<evidence type="ECO:0000256" key="1">
    <source>
        <dbReference type="SAM" id="MobiDB-lite"/>
    </source>
</evidence>
<evidence type="ECO:0000313" key="3">
    <source>
        <dbReference type="EMBL" id="MCO8298417.1"/>
    </source>
</evidence>
<protein>
    <submittedName>
        <fullName evidence="3">HNH endonuclease</fullName>
    </submittedName>
</protein>
<feature type="domain" description="HNH nuclease" evidence="2">
    <location>
        <begin position="100"/>
        <end position="142"/>
    </location>
</feature>
<dbReference type="InterPro" id="IPR044925">
    <property type="entry name" value="His-Me_finger_sf"/>
</dbReference>
<dbReference type="SUPFAM" id="SSF54060">
    <property type="entry name" value="His-Me finger endonucleases"/>
    <property type="match status" value="1"/>
</dbReference>
<dbReference type="Gene3D" id="3.90.75.20">
    <property type="match status" value="1"/>
</dbReference>
<dbReference type="Proteomes" id="UP001057280">
    <property type="component" value="Unassembled WGS sequence"/>
</dbReference>
<reference evidence="3" key="1">
    <citation type="submission" date="2020-06" db="EMBL/GenBank/DDBJ databases">
        <authorList>
            <person name="Link T."/>
            <person name="Ehrmann M."/>
        </authorList>
    </citation>
    <scope>NUCLEOTIDE SEQUENCE</scope>
    <source>
        <strain evidence="3">TMW 2.2257</strain>
    </source>
</reference>
<feature type="compositionally biased region" description="Basic residues" evidence="1">
    <location>
        <begin position="185"/>
        <end position="194"/>
    </location>
</feature>
<evidence type="ECO:0000313" key="4">
    <source>
        <dbReference type="Proteomes" id="UP001057280"/>
    </source>
</evidence>
<organism evidence="3 4">
    <name type="scientific">Tetragenococcus halophilus</name>
    <name type="common">Pediococcus halophilus</name>
    <dbReference type="NCBI Taxonomy" id="51669"/>
    <lineage>
        <taxon>Bacteria</taxon>
        <taxon>Bacillati</taxon>
        <taxon>Bacillota</taxon>
        <taxon>Bacilli</taxon>
        <taxon>Lactobacillales</taxon>
        <taxon>Enterococcaceae</taxon>
        <taxon>Tetragenococcus</taxon>
    </lineage>
</organism>
<proteinExistence type="predicted"/>
<accession>A0AB35HQG9</accession>
<reference evidence="3" key="2">
    <citation type="journal article" date="2021" name="BMC Microbiol.">
        <title>The diversity among the species Tetragenococcus halophilus including new isolates from a lupine seed fermentation.</title>
        <authorList>
            <person name="Link T."/>
            <person name="Vogel R.F."/>
            <person name="Ehrmann M.A."/>
        </authorList>
    </citation>
    <scope>NUCLEOTIDE SEQUENCE</scope>
    <source>
        <strain evidence="3">TMW 2.2257</strain>
    </source>
</reference>
<dbReference type="RefSeq" id="WP_253210162.1">
    <property type="nucleotide sequence ID" value="NZ_JACACB010000022.1"/>
</dbReference>
<comment type="caution">
    <text evidence="3">The sequence shown here is derived from an EMBL/GenBank/DDBJ whole genome shotgun (WGS) entry which is preliminary data.</text>
</comment>
<evidence type="ECO:0000259" key="2">
    <source>
        <dbReference type="Pfam" id="PF13392"/>
    </source>
</evidence>
<keyword evidence="3" id="KW-0255">Endonuclease</keyword>
<keyword evidence="3" id="KW-0378">Hydrolase</keyword>
<dbReference type="GO" id="GO:0004519">
    <property type="term" value="F:endonuclease activity"/>
    <property type="evidence" value="ECO:0007669"/>
    <property type="project" value="UniProtKB-KW"/>
</dbReference>
<feature type="region of interest" description="Disordered" evidence="1">
    <location>
        <begin position="184"/>
        <end position="205"/>
    </location>
</feature>
<name>A0AB35HQG9_TETHA</name>
<gene>
    <name evidence="3" type="ORF">HXW75_08005</name>
</gene>
<keyword evidence="3" id="KW-0540">Nuclease</keyword>
<dbReference type="InterPro" id="IPR003615">
    <property type="entry name" value="HNH_nuc"/>
</dbReference>
<sequence>MILICKNCGKEFVPNNSNRHQKFCSRRCQLKVYTYPKKVYEKNCTQCGKAFTTYGEETRCCSEECRHLRFSHRKGKKKDVKGNNTYVSTKKLSFGRKVRMHRAIVEQSIGRKLSPDEHVHHKNRNKRDNRIENLEVIDKTEHLKIHNKKGRTKNYTNRNVLVDNNKVVPFLSLTEKEQNFVKHNEKSRKYHGKSFKSELNSEDIV</sequence>